<keyword evidence="1" id="KW-0732">Signal</keyword>
<gene>
    <name evidence="2" type="ORF">RGF97_19310</name>
</gene>
<dbReference type="RefSeq" id="WP_128980576.1">
    <property type="nucleotide sequence ID" value="NZ_CP133762.1"/>
</dbReference>
<feature type="signal peptide" evidence="1">
    <location>
        <begin position="1"/>
        <end position="27"/>
    </location>
</feature>
<name>A0ABY9RWK0_9ACTN</name>
<proteinExistence type="predicted"/>
<evidence type="ECO:0000313" key="3">
    <source>
        <dbReference type="Proteomes" id="UP001250858"/>
    </source>
</evidence>
<keyword evidence="3" id="KW-1185">Reference proteome</keyword>
<reference evidence="2 3" key="1">
    <citation type="submission" date="2023-09" db="EMBL/GenBank/DDBJ databases">
        <title>Complete genome of Streptomyces roseicoloratus T14.</title>
        <authorList>
            <person name="Bashizi T."/>
            <person name="Kim M.-J."/>
            <person name="Lee G."/>
            <person name="Tagele S.B."/>
            <person name="Shin J.-H."/>
        </authorList>
    </citation>
    <scope>NUCLEOTIDE SEQUENCE [LARGE SCALE GENOMIC DNA]</scope>
    <source>
        <strain evidence="2 3">T14</strain>
    </source>
</reference>
<dbReference type="Proteomes" id="UP001250858">
    <property type="component" value="Chromosome"/>
</dbReference>
<accession>A0ABY9RWK0</accession>
<evidence type="ECO:0000256" key="1">
    <source>
        <dbReference type="SAM" id="SignalP"/>
    </source>
</evidence>
<organism evidence="2 3">
    <name type="scientific">Streptomyces roseicoloratus</name>
    <dbReference type="NCBI Taxonomy" id="2508722"/>
    <lineage>
        <taxon>Bacteria</taxon>
        <taxon>Bacillati</taxon>
        <taxon>Actinomycetota</taxon>
        <taxon>Actinomycetes</taxon>
        <taxon>Kitasatosporales</taxon>
        <taxon>Streptomycetaceae</taxon>
        <taxon>Streptomyces</taxon>
    </lineage>
</organism>
<evidence type="ECO:0008006" key="4">
    <source>
        <dbReference type="Google" id="ProtNLM"/>
    </source>
</evidence>
<protein>
    <recommendedName>
        <fullName evidence="4">ATP-binding protein</fullName>
    </recommendedName>
</protein>
<sequence length="71" mass="6764">MKKMLTAVALTSFAVAGGLAAAGTAAADTAGANLPSVVPLSGVLAPKAKPASAAQMPAANQLVEGLLPGQH</sequence>
<evidence type="ECO:0000313" key="2">
    <source>
        <dbReference type="EMBL" id="WMX46556.1"/>
    </source>
</evidence>
<dbReference type="EMBL" id="CP133762">
    <property type="protein sequence ID" value="WMX46556.1"/>
    <property type="molecule type" value="Genomic_DNA"/>
</dbReference>
<feature type="chain" id="PRO_5046369999" description="ATP-binding protein" evidence="1">
    <location>
        <begin position="28"/>
        <end position="71"/>
    </location>
</feature>